<name>G2YFD8_BOTF4</name>
<protein>
    <submittedName>
        <fullName evidence="2">Uncharacterized protein</fullName>
    </submittedName>
</protein>
<feature type="region of interest" description="Disordered" evidence="1">
    <location>
        <begin position="1"/>
        <end position="54"/>
    </location>
</feature>
<dbReference type="HOGENOM" id="CLU_3050083_0_0_1"/>
<dbReference type="InParanoid" id="G2YFD8"/>
<evidence type="ECO:0000313" key="2">
    <source>
        <dbReference type="EMBL" id="CCD50486.1"/>
    </source>
</evidence>
<dbReference type="EMBL" id="FQ790326">
    <property type="protein sequence ID" value="CCD50486.1"/>
    <property type="molecule type" value="Genomic_DNA"/>
</dbReference>
<evidence type="ECO:0000313" key="3">
    <source>
        <dbReference type="Proteomes" id="UP000008177"/>
    </source>
</evidence>
<evidence type="ECO:0000256" key="1">
    <source>
        <dbReference type="SAM" id="MobiDB-lite"/>
    </source>
</evidence>
<reference evidence="3" key="1">
    <citation type="journal article" date="2011" name="PLoS Genet.">
        <title>Genomic analysis of the necrotrophic fungal pathogens Sclerotinia sclerotiorum and Botrytis cinerea.</title>
        <authorList>
            <person name="Amselem J."/>
            <person name="Cuomo C.A."/>
            <person name="van Kan J.A."/>
            <person name="Viaud M."/>
            <person name="Benito E.P."/>
            <person name="Couloux A."/>
            <person name="Coutinho P.M."/>
            <person name="de Vries R.P."/>
            <person name="Dyer P.S."/>
            <person name="Fillinger S."/>
            <person name="Fournier E."/>
            <person name="Gout L."/>
            <person name="Hahn M."/>
            <person name="Kohn L."/>
            <person name="Lapalu N."/>
            <person name="Plummer K.M."/>
            <person name="Pradier J.M."/>
            <person name="Quevillon E."/>
            <person name="Sharon A."/>
            <person name="Simon A."/>
            <person name="ten Have A."/>
            <person name="Tudzynski B."/>
            <person name="Tudzynski P."/>
            <person name="Wincker P."/>
            <person name="Andrew M."/>
            <person name="Anthouard V."/>
            <person name="Beever R.E."/>
            <person name="Beffa R."/>
            <person name="Benoit I."/>
            <person name="Bouzid O."/>
            <person name="Brault B."/>
            <person name="Chen Z."/>
            <person name="Choquer M."/>
            <person name="Collemare J."/>
            <person name="Cotton P."/>
            <person name="Danchin E.G."/>
            <person name="Da Silva C."/>
            <person name="Gautier A."/>
            <person name="Giraud C."/>
            <person name="Giraud T."/>
            <person name="Gonzalez C."/>
            <person name="Grossetete S."/>
            <person name="Guldener U."/>
            <person name="Henrissat B."/>
            <person name="Howlett B.J."/>
            <person name="Kodira C."/>
            <person name="Kretschmer M."/>
            <person name="Lappartient A."/>
            <person name="Leroch M."/>
            <person name="Levis C."/>
            <person name="Mauceli E."/>
            <person name="Neuveglise C."/>
            <person name="Oeser B."/>
            <person name="Pearson M."/>
            <person name="Poulain J."/>
            <person name="Poussereau N."/>
            <person name="Quesneville H."/>
            <person name="Rascle C."/>
            <person name="Schumacher J."/>
            <person name="Segurens B."/>
            <person name="Sexton A."/>
            <person name="Silva E."/>
            <person name="Sirven C."/>
            <person name="Soanes D.M."/>
            <person name="Talbot N.J."/>
            <person name="Templeton M."/>
            <person name="Yandava C."/>
            <person name="Yarden O."/>
            <person name="Zeng Q."/>
            <person name="Rollins J.A."/>
            <person name="Lebrun M.H."/>
            <person name="Dickman M."/>
        </authorList>
    </citation>
    <scope>NUCLEOTIDE SEQUENCE [LARGE SCALE GENOMIC DNA]</scope>
    <source>
        <strain evidence="3">T4</strain>
    </source>
</reference>
<feature type="compositionally biased region" description="Basic residues" evidence="1">
    <location>
        <begin position="1"/>
        <end position="11"/>
    </location>
</feature>
<accession>G2YFD8</accession>
<gene>
    <name evidence="2" type="ORF">BofuT4_uP088850.1</name>
</gene>
<organism evidence="2 3">
    <name type="scientific">Botryotinia fuckeliana (strain T4)</name>
    <name type="common">Noble rot fungus</name>
    <name type="synonym">Botrytis cinerea</name>
    <dbReference type="NCBI Taxonomy" id="999810"/>
    <lineage>
        <taxon>Eukaryota</taxon>
        <taxon>Fungi</taxon>
        <taxon>Dikarya</taxon>
        <taxon>Ascomycota</taxon>
        <taxon>Pezizomycotina</taxon>
        <taxon>Leotiomycetes</taxon>
        <taxon>Helotiales</taxon>
        <taxon>Sclerotiniaceae</taxon>
        <taxon>Botrytis</taxon>
    </lineage>
</organism>
<dbReference type="Proteomes" id="UP000008177">
    <property type="component" value="Unplaced contigs"/>
</dbReference>
<dbReference type="AlphaFoldDB" id="G2YFD8"/>
<sequence length="54" mass="6103">MYHPHSYHKRSSITARHDYGLSSKPRNAARSLDEDNSPSTAPPQINKIMGTRHS</sequence>
<proteinExistence type="predicted"/>